<organism evidence="2 3">
    <name type="scientific">Desmophyllum pertusum</name>
    <dbReference type="NCBI Taxonomy" id="174260"/>
    <lineage>
        <taxon>Eukaryota</taxon>
        <taxon>Metazoa</taxon>
        <taxon>Cnidaria</taxon>
        <taxon>Anthozoa</taxon>
        <taxon>Hexacorallia</taxon>
        <taxon>Scleractinia</taxon>
        <taxon>Caryophylliina</taxon>
        <taxon>Caryophylliidae</taxon>
        <taxon>Desmophyllum</taxon>
    </lineage>
</organism>
<evidence type="ECO:0000256" key="1">
    <source>
        <dbReference type="SAM" id="MobiDB-lite"/>
    </source>
</evidence>
<feature type="compositionally biased region" description="Low complexity" evidence="1">
    <location>
        <begin position="151"/>
        <end position="163"/>
    </location>
</feature>
<comment type="caution">
    <text evidence="2">The sequence shown here is derived from an EMBL/GenBank/DDBJ whole genome shotgun (WGS) entry which is preliminary data.</text>
</comment>
<gene>
    <name evidence="2" type="ORF">OS493_006011</name>
</gene>
<dbReference type="AlphaFoldDB" id="A0A9X0CG14"/>
<evidence type="ECO:0000313" key="2">
    <source>
        <dbReference type="EMBL" id="KAJ7339607.1"/>
    </source>
</evidence>
<dbReference type="Proteomes" id="UP001163046">
    <property type="component" value="Unassembled WGS sequence"/>
</dbReference>
<proteinExistence type="predicted"/>
<evidence type="ECO:0000313" key="3">
    <source>
        <dbReference type="Proteomes" id="UP001163046"/>
    </source>
</evidence>
<reference evidence="2" key="1">
    <citation type="submission" date="2023-01" db="EMBL/GenBank/DDBJ databases">
        <title>Genome assembly of the deep-sea coral Lophelia pertusa.</title>
        <authorList>
            <person name="Herrera S."/>
            <person name="Cordes E."/>
        </authorList>
    </citation>
    <scope>NUCLEOTIDE SEQUENCE</scope>
    <source>
        <strain evidence="2">USNM1676648</strain>
        <tissue evidence="2">Polyp</tissue>
    </source>
</reference>
<feature type="compositionally biased region" description="Basic and acidic residues" evidence="1">
    <location>
        <begin position="172"/>
        <end position="190"/>
    </location>
</feature>
<name>A0A9X0CG14_9CNID</name>
<dbReference type="EMBL" id="MU827779">
    <property type="protein sequence ID" value="KAJ7339607.1"/>
    <property type="molecule type" value="Genomic_DNA"/>
</dbReference>
<protein>
    <submittedName>
        <fullName evidence="2">Uncharacterized protein</fullName>
    </submittedName>
</protein>
<keyword evidence="3" id="KW-1185">Reference proteome</keyword>
<accession>A0A9X0CG14</accession>
<feature type="region of interest" description="Disordered" evidence="1">
    <location>
        <begin position="143"/>
        <end position="201"/>
    </location>
</feature>
<sequence>MINRHGINAIAVHDNQPLSTPVISLNSIPMPTPGDNHGLSTPIFSMATPHLGGGAQPSFSSALPSGFPADFLDNADLAQKLAQYPGAAAALPLIQQQALLQQQISNMQGLLHAGNLPVANLLGNRLTVPNANQGMSAMNIKAEPADRDTASPNSRSSISPTSPYQVQRRIVINRDDRDMDKDGAPKRPRLDGSISAANGWR</sequence>